<feature type="transmembrane region" description="Helical" evidence="7">
    <location>
        <begin position="50"/>
        <end position="71"/>
    </location>
</feature>
<evidence type="ECO:0000256" key="7">
    <source>
        <dbReference type="SAM" id="Phobius"/>
    </source>
</evidence>
<evidence type="ECO:0000259" key="8">
    <source>
        <dbReference type="Pfam" id="PF09335"/>
    </source>
</evidence>
<dbReference type="InterPro" id="IPR051311">
    <property type="entry name" value="DedA_domain"/>
</dbReference>
<proteinExistence type="inferred from homology"/>
<evidence type="ECO:0000313" key="10">
    <source>
        <dbReference type="EMBL" id="WGO86269.1"/>
    </source>
</evidence>
<evidence type="ECO:0000256" key="2">
    <source>
        <dbReference type="ARBA" id="ARBA00010792"/>
    </source>
</evidence>
<dbReference type="InterPro" id="IPR032816">
    <property type="entry name" value="VTT_dom"/>
</dbReference>
<evidence type="ECO:0000313" key="11">
    <source>
        <dbReference type="Proteomes" id="UP000181860"/>
    </source>
</evidence>
<evidence type="ECO:0000313" key="9">
    <source>
        <dbReference type="EMBL" id="SDA49746.1"/>
    </source>
</evidence>
<dbReference type="EMBL" id="FMXC01000007">
    <property type="protein sequence ID" value="SDA49746.1"/>
    <property type="molecule type" value="Genomic_DNA"/>
</dbReference>
<evidence type="ECO:0000256" key="1">
    <source>
        <dbReference type="ARBA" id="ARBA00004651"/>
    </source>
</evidence>
<keyword evidence="5 7" id="KW-1133">Transmembrane helix</keyword>
<keyword evidence="4 7" id="KW-0812">Transmembrane</keyword>
<keyword evidence="6 7" id="KW-0472">Membrane</keyword>
<dbReference type="RefSeq" id="WP_013854210.1">
    <property type="nucleotide sequence ID" value="NZ_CP123735.1"/>
</dbReference>
<comment type="similarity">
    <text evidence="2">Belongs to the DedA family.</text>
</comment>
<dbReference type="EMBL" id="CP123735">
    <property type="protein sequence ID" value="WGO86269.1"/>
    <property type="molecule type" value="Genomic_DNA"/>
</dbReference>
<dbReference type="PANTHER" id="PTHR42709:SF6">
    <property type="entry name" value="UNDECAPRENYL PHOSPHATE TRANSPORTER A"/>
    <property type="match status" value="1"/>
</dbReference>
<accession>A0AAX3UFA3</accession>
<evidence type="ECO:0000256" key="6">
    <source>
        <dbReference type="ARBA" id="ARBA00023136"/>
    </source>
</evidence>
<protein>
    <submittedName>
        <fullName evidence="10">DedA family protein</fullName>
    </submittedName>
    <submittedName>
        <fullName evidence="9">Membrane protein DedA, SNARE-associated domain</fullName>
    </submittedName>
</protein>
<name>A0AAX3UFA3_9LACO</name>
<reference evidence="10" key="2">
    <citation type="journal article" date="2022" name="Food Funct.">
        <title>Lactobacillus kefiranofaciens ZW18 from Kefir enhances the anti-tumor effect of anti-programmed cell death 1 (PD-1) immunotherapy by modulating the gut microbiota.</title>
        <authorList>
            <person name="Zhao J."/>
            <person name="Wang Y."/>
            <person name="Wang J."/>
            <person name="Lv M."/>
            <person name="Zhou C."/>
            <person name="Jia L."/>
            <person name="Geng W."/>
        </authorList>
    </citation>
    <scope>NUCLEOTIDE SEQUENCE</scope>
    <source>
        <strain evidence="10">ZW18</strain>
    </source>
</reference>
<dbReference type="GO" id="GO:0005886">
    <property type="term" value="C:plasma membrane"/>
    <property type="evidence" value="ECO:0007669"/>
    <property type="project" value="UniProtKB-SubCell"/>
</dbReference>
<evidence type="ECO:0000313" key="12">
    <source>
        <dbReference type="Proteomes" id="UP001242513"/>
    </source>
</evidence>
<reference evidence="9 11" key="1">
    <citation type="submission" date="2016-10" db="EMBL/GenBank/DDBJ databases">
        <authorList>
            <person name="Varghese N."/>
            <person name="Submissions S."/>
        </authorList>
    </citation>
    <scope>NUCLEOTIDE SEQUENCE [LARGE SCALE GENOMIC DNA]</scope>
    <source>
        <strain evidence="9 11">ATCC 43761</strain>
    </source>
</reference>
<dbReference type="AlphaFoldDB" id="A0AAX3UFA3"/>
<dbReference type="Proteomes" id="UP001242513">
    <property type="component" value="Chromosome"/>
</dbReference>
<feature type="transmembrane region" description="Helical" evidence="7">
    <location>
        <begin position="141"/>
        <end position="164"/>
    </location>
</feature>
<gene>
    <name evidence="10" type="ORF">QEJ78_01940</name>
    <name evidence="9" type="ORF">SAMN02983011_00924</name>
</gene>
<dbReference type="Pfam" id="PF09335">
    <property type="entry name" value="VTT_dom"/>
    <property type="match status" value="1"/>
</dbReference>
<evidence type="ECO:0000256" key="4">
    <source>
        <dbReference type="ARBA" id="ARBA00022692"/>
    </source>
</evidence>
<feature type="domain" description="VTT" evidence="8">
    <location>
        <begin position="30"/>
        <end position="161"/>
    </location>
</feature>
<evidence type="ECO:0000256" key="5">
    <source>
        <dbReference type="ARBA" id="ARBA00022989"/>
    </source>
</evidence>
<dbReference type="PANTHER" id="PTHR42709">
    <property type="entry name" value="ALKALINE PHOSPHATASE LIKE PROTEIN"/>
    <property type="match status" value="1"/>
</dbReference>
<feature type="transmembrane region" description="Helical" evidence="7">
    <location>
        <begin position="176"/>
        <end position="194"/>
    </location>
</feature>
<sequence>MTNIVFDLINQLGYFAVSLLIAIENIFPPIPSEVILSFAGFATHHSQMSVPLVIVASTIGAVLGALILYWIGSLLNEARLEEIFNHKLFKMLGFKKGDVKKAIKWFEKYGTGAIFYGRCIPVIRSLISIPAGIAKVKPTKFLLYTTLGSLIWNTILICLGSYMGEKWHVIVNIFEEYSLVIGALILLATIYYSIKWYKQKIKAN</sequence>
<comment type="subcellular location">
    <subcellularLocation>
        <location evidence="1">Cell membrane</location>
        <topology evidence="1">Multi-pass membrane protein</topology>
    </subcellularLocation>
</comment>
<dbReference type="Proteomes" id="UP000181860">
    <property type="component" value="Unassembled WGS sequence"/>
</dbReference>
<organism evidence="10 12">
    <name type="scientific">Lactobacillus kefiranofaciens</name>
    <dbReference type="NCBI Taxonomy" id="267818"/>
    <lineage>
        <taxon>Bacteria</taxon>
        <taxon>Bacillati</taxon>
        <taxon>Bacillota</taxon>
        <taxon>Bacilli</taxon>
        <taxon>Lactobacillales</taxon>
        <taxon>Lactobacillaceae</taxon>
        <taxon>Lactobacillus</taxon>
    </lineage>
</organism>
<keyword evidence="11" id="KW-1185">Reference proteome</keyword>
<reference evidence="10" key="3">
    <citation type="submission" date="2023-04" db="EMBL/GenBank/DDBJ databases">
        <authorList>
            <person name="Wang Y."/>
        </authorList>
    </citation>
    <scope>NUCLEOTIDE SEQUENCE</scope>
    <source>
        <strain evidence="10">ZW18</strain>
    </source>
</reference>
<feature type="transmembrane region" description="Helical" evidence="7">
    <location>
        <begin position="12"/>
        <end position="30"/>
    </location>
</feature>
<keyword evidence="3" id="KW-1003">Cell membrane</keyword>
<evidence type="ECO:0000256" key="3">
    <source>
        <dbReference type="ARBA" id="ARBA00022475"/>
    </source>
</evidence>